<dbReference type="InterPro" id="IPR018244">
    <property type="entry name" value="Allrgn_V5/Tpx1_CS"/>
</dbReference>
<dbReference type="Gene3D" id="1.10.10.740">
    <property type="entry name" value="Crisp domain"/>
    <property type="match status" value="1"/>
</dbReference>
<keyword evidence="3" id="KW-0732">Signal</keyword>
<dbReference type="Gene3D" id="3.40.33.10">
    <property type="entry name" value="CAP"/>
    <property type="match status" value="1"/>
</dbReference>
<dbReference type="InterPro" id="IPR035940">
    <property type="entry name" value="CAP_sf"/>
</dbReference>
<evidence type="ECO:0000256" key="2">
    <source>
        <dbReference type="ARBA" id="ARBA00023157"/>
    </source>
</evidence>
<dbReference type="Pfam" id="PF08562">
    <property type="entry name" value="Crisp"/>
    <property type="match status" value="1"/>
</dbReference>
<dbReference type="SMART" id="SM00198">
    <property type="entry name" value="SCP"/>
    <property type="match status" value="1"/>
</dbReference>
<dbReference type="CDD" id="cd05383">
    <property type="entry name" value="CAP_CRISP"/>
    <property type="match status" value="1"/>
</dbReference>
<dbReference type="InterPro" id="IPR042076">
    <property type="entry name" value="Crisp-like_dom"/>
</dbReference>
<keyword evidence="2" id="KW-1015">Disulfide bond</keyword>
<dbReference type="Pfam" id="PF00188">
    <property type="entry name" value="CAP"/>
    <property type="match status" value="1"/>
</dbReference>
<dbReference type="InterPro" id="IPR001283">
    <property type="entry name" value="CRISP-related"/>
</dbReference>
<evidence type="ECO:0000256" key="3">
    <source>
        <dbReference type="SAM" id="SignalP"/>
    </source>
</evidence>
<dbReference type="Ensembl" id="ENSMSIT00000022403.1">
    <property type="protein sequence ID" value="ENSMSIP00000017706.1"/>
    <property type="gene ID" value="ENSMSIG00000015098.1"/>
</dbReference>
<dbReference type="GeneTree" id="ENSGT00940000162013"/>
<reference evidence="5" key="2">
    <citation type="submission" date="2025-09" db="UniProtKB">
        <authorList>
            <consortium name="Ensembl"/>
        </authorList>
    </citation>
    <scope>IDENTIFICATION</scope>
</reference>
<dbReference type="SUPFAM" id="SSF57546">
    <property type="entry name" value="Crisp domain-like"/>
    <property type="match status" value="1"/>
</dbReference>
<evidence type="ECO:0000259" key="4">
    <source>
        <dbReference type="SMART" id="SM00198"/>
    </source>
</evidence>
<dbReference type="AlphaFoldDB" id="A0A8C6H979"/>
<comment type="similarity">
    <text evidence="1">Belongs to the CRISP family.</text>
</comment>
<proteinExistence type="inferred from homology"/>
<feature type="domain" description="SCP" evidence="4">
    <location>
        <begin position="37"/>
        <end position="178"/>
    </location>
</feature>
<protein>
    <submittedName>
        <fullName evidence="5">Cysteine-rich secretory protein 3</fullName>
    </submittedName>
</protein>
<evidence type="ECO:0000256" key="1">
    <source>
        <dbReference type="ARBA" id="ARBA00009923"/>
    </source>
</evidence>
<evidence type="ECO:0000313" key="6">
    <source>
        <dbReference type="Proteomes" id="UP000694415"/>
    </source>
</evidence>
<name>A0A8C6H979_MUSSI</name>
<feature type="chain" id="PRO_5034422529" evidence="3">
    <location>
        <begin position="20"/>
        <end position="241"/>
    </location>
</feature>
<dbReference type="SUPFAM" id="SSF55797">
    <property type="entry name" value="PR-1-like"/>
    <property type="match status" value="1"/>
</dbReference>
<dbReference type="PROSITE" id="PS01009">
    <property type="entry name" value="CRISP_1"/>
    <property type="match status" value="1"/>
</dbReference>
<dbReference type="InterPro" id="IPR034117">
    <property type="entry name" value="SCP_CRISP"/>
</dbReference>
<dbReference type="Proteomes" id="UP000694415">
    <property type="component" value="Unplaced"/>
</dbReference>
<dbReference type="InterPro" id="IPR013871">
    <property type="entry name" value="Cysteine_rich_secretory"/>
</dbReference>
<sequence length="241" mass="27304">MALMLVLFFLAAVLPPSLLQDSSQEYSLEDISTTKTSIQEEIVSKHNQLRRMVSPSGSDLLKMEWNYDAQVNAQQWADKCTFSHSPIELRTTNLKCGENLFMSSYLVPWSSVIQGWYDESEGLTFGVGPKQNVSVVGHHTQVVWKSNLQVACGVAECPENPLRYFYVCRYCPGSNYSGHYPSRPYLAYTARAPCASCPDRCEDGLCTKSCQYKDMSHWCKRLPYVCKYPVLKIRCLATCQC</sequence>
<reference evidence="5" key="1">
    <citation type="submission" date="2025-08" db="UniProtKB">
        <authorList>
            <consortium name="Ensembl"/>
        </authorList>
    </citation>
    <scope>IDENTIFICATION</scope>
</reference>
<keyword evidence="6" id="KW-1185">Reference proteome</keyword>
<evidence type="ECO:0000313" key="5">
    <source>
        <dbReference type="Ensembl" id="ENSMSIP00000017706.1"/>
    </source>
</evidence>
<dbReference type="InterPro" id="IPR014044">
    <property type="entry name" value="CAP_dom"/>
</dbReference>
<dbReference type="PANTHER" id="PTHR10334">
    <property type="entry name" value="CYSTEINE-RICH SECRETORY PROTEIN-RELATED"/>
    <property type="match status" value="1"/>
</dbReference>
<feature type="signal peptide" evidence="3">
    <location>
        <begin position="1"/>
        <end position="19"/>
    </location>
</feature>
<organism evidence="5 6">
    <name type="scientific">Mus spicilegus</name>
    <name type="common">Mound-building mouse</name>
    <dbReference type="NCBI Taxonomy" id="10103"/>
    <lineage>
        <taxon>Eukaryota</taxon>
        <taxon>Metazoa</taxon>
        <taxon>Chordata</taxon>
        <taxon>Craniata</taxon>
        <taxon>Vertebrata</taxon>
        <taxon>Euteleostomi</taxon>
        <taxon>Mammalia</taxon>
        <taxon>Eutheria</taxon>
        <taxon>Euarchontoglires</taxon>
        <taxon>Glires</taxon>
        <taxon>Rodentia</taxon>
        <taxon>Myomorpha</taxon>
        <taxon>Muroidea</taxon>
        <taxon>Muridae</taxon>
        <taxon>Murinae</taxon>
        <taxon>Mus</taxon>
        <taxon>Mus</taxon>
    </lineage>
</organism>
<dbReference type="PRINTS" id="PR00837">
    <property type="entry name" value="V5TPXLIKE"/>
</dbReference>
<dbReference type="FunFam" id="3.40.33.10:FF:000005">
    <property type="entry name" value="Cysteine-rich secretory protein 2"/>
    <property type="match status" value="1"/>
</dbReference>
<accession>A0A8C6H979</accession>
<dbReference type="GO" id="GO:0005576">
    <property type="term" value="C:extracellular region"/>
    <property type="evidence" value="ECO:0007669"/>
    <property type="project" value="InterPro"/>
</dbReference>